<name>A0ABN1Q9H9_9ACTN</name>
<comment type="caution">
    <text evidence="1">The sequence shown here is derived from an EMBL/GenBank/DDBJ whole genome shotgun (WGS) entry which is preliminary data.</text>
</comment>
<gene>
    <name evidence="1" type="ORF">GCM10009550_08070</name>
</gene>
<dbReference type="Proteomes" id="UP001500665">
    <property type="component" value="Unassembled WGS sequence"/>
</dbReference>
<keyword evidence="2" id="KW-1185">Reference proteome</keyword>
<dbReference type="EMBL" id="BAAAHH010000002">
    <property type="protein sequence ID" value="GAA0939503.1"/>
    <property type="molecule type" value="Genomic_DNA"/>
</dbReference>
<reference evidence="1 2" key="1">
    <citation type="journal article" date="2019" name="Int. J. Syst. Evol. Microbiol.">
        <title>The Global Catalogue of Microorganisms (GCM) 10K type strain sequencing project: providing services to taxonomists for standard genome sequencing and annotation.</title>
        <authorList>
            <consortium name="The Broad Institute Genomics Platform"/>
            <consortium name="The Broad Institute Genome Sequencing Center for Infectious Disease"/>
            <person name="Wu L."/>
            <person name="Ma J."/>
        </authorList>
    </citation>
    <scope>NUCLEOTIDE SEQUENCE [LARGE SCALE GENOMIC DNA]</scope>
    <source>
        <strain evidence="1 2">JCM 10696</strain>
    </source>
</reference>
<protein>
    <submittedName>
        <fullName evidence="1">Uncharacterized protein</fullName>
    </submittedName>
</protein>
<organism evidence="1 2">
    <name type="scientific">Actinocorallia libanotica</name>
    <dbReference type="NCBI Taxonomy" id="46162"/>
    <lineage>
        <taxon>Bacteria</taxon>
        <taxon>Bacillati</taxon>
        <taxon>Actinomycetota</taxon>
        <taxon>Actinomycetes</taxon>
        <taxon>Streptosporangiales</taxon>
        <taxon>Thermomonosporaceae</taxon>
        <taxon>Actinocorallia</taxon>
    </lineage>
</organism>
<proteinExistence type="predicted"/>
<evidence type="ECO:0000313" key="1">
    <source>
        <dbReference type="EMBL" id="GAA0939503.1"/>
    </source>
</evidence>
<sequence length="53" mass="5674">MAMLYTTYAHWLTGQEEQANKIIDTAYAQHKALIGAGISHGPATGQDVQTIAS</sequence>
<accession>A0ABN1Q9H9</accession>
<evidence type="ECO:0000313" key="2">
    <source>
        <dbReference type="Proteomes" id="UP001500665"/>
    </source>
</evidence>